<dbReference type="AlphaFoldDB" id="A0A0G0XPG2"/>
<accession>A0A0G0XPG2</accession>
<sequence length="364" mass="42888">MARPKKSKDTLGLLHSDKLVENILNTSNKYFEDNSEVKSKVDEYNWIFRSLFDLLPETIENFWSGHVFPIAEAEYELECSIVLCKLGFYKHAIVSLRNVLELGLLSVYWDIDNQSHIDIQNWFKSIESTPFRRQVFNRLAKNSNIKTFDDKHDIFKKTSELYTKLSNFSHTRGFGYSSRKLNKHHSNVNSFNEVALNKWLELTREVTEIVTIFHILKYPVALQNTPIWDKLGINIPAGGFLQPSQTERIKKLISGLTLKDLQKISDNDPDATAMAKWVNDQPDLTEEEFLSQIETSDKNDIKREGYNHWIKQQRKLYNFIKTRNPDEYSQKLEYFQKLKLWAKENNCLRNEEFERVFKRVTTSE</sequence>
<dbReference type="EMBL" id="LCCE01000019">
    <property type="protein sequence ID" value="KKS26720.1"/>
    <property type="molecule type" value="Genomic_DNA"/>
</dbReference>
<proteinExistence type="predicted"/>
<name>A0A0G0XPG2_9BACT</name>
<organism evidence="1 2">
    <name type="scientific">Candidatus Yanofskybacteria bacterium GW2011_GWC2_41_9</name>
    <dbReference type="NCBI Taxonomy" id="1619029"/>
    <lineage>
        <taxon>Bacteria</taxon>
        <taxon>Candidatus Yanofskyibacteriota</taxon>
    </lineage>
</organism>
<dbReference type="Proteomes" id="UP000033859">
    <property type="component" value="Unassembled WGS sequence"/>
</dbReference>
<protein>
    <submittedName>
        <fullName evidence="1">Uncharacterized protein</fullName>
    </submittedName>
</protein>
<evidence type="ECO:0000313" key="1">
    <source>
        <dbReference type="EMBL" id="KKS26720.1"/>
    </source>
</evidence>
<comment type="caution">
    <text evidence="1">The sequence shown here is derived from an EMBL/GenBank/DDBJ whole genome shotgun (WGS) entry which is preliminary data.</text>
</comment>
<evidence type="ECO:0000313" key="2">
    <source>
        <dbReference type="Proteomes" id="UP000033859"/>
    </source>
</evidence>
<reference evidence="1 2" key="1">
    <citation type="journal article" date="2015" name="Nature">
        <title>rRNA introns, odd ribosomes, and small enigmatic genomes across a large radiation of phyla.</title>
        <authorList>
            <person name="Brown C.T."/>
            <person name="Hug L.A."/>
            <person name="Thomas B.C."/>
            <person name="Sharon I."/>
            <person name="Castelle C.J."/>
            <person name="Singh A."/>
            <person name="Wilkins M.J."/>
            <person name="Williams K.H."/>
            <person name="Banfield J.F."/>
        </authorList>
    </citation>
    <scope>NUCLEOTIDE SEQUENCE [LARGE SCALE GENOMIC DNA]</scope>
</reference>
<gene>
    <name evidence="1" type="ORF">UU84_C0019G0009</name>
</gene>